<protein>
    <submittedName>
        <fullName evidence="2">Uncharacterized protein</fullName>
    </submittedName>
</protein>
<organism evidence="2 3">
    <name type="scientific">Apolygus lucorum</name>
    <name type="common">Small green plant bug</name>
    <name type="synonym">Lygocoris lucorum</name>
    <dbReference type="NCBI Taxonomy" id="248454"/>
    <lineage>
        <taxon>Eukaryota</taxon>
        <taxon>Metazoa</taxon>
        <taxon>Ecdysozoa</taxon>
        <taxon>Arthropoda</taxon>
        <taxon>Hexapoda</taxon>
        <taxon>Insecta</taxon>
        <taxon>Pterygota</taxon>
        <taxon>Neoptera</taxon>
        <taxon>Paraneoptera</taxon>
        <taxon>Hemiptera</taxon>
        <taxon>Heteroptera</taxon>
        <taxon>Panheteroptera</taxon>
        <taxon>Cimicomorpha</taxon>
        <taxon>Miridae</taxon>
        <taxon>Mirini</taxon>
        <taxon>Apolygus</taxon>
    </lineage>
</organism>
<comment type="caution">
    <text evidence="2">The sequence shown here is derived from an EMBL/GenBank/DDBJ whole genome shotgun (WGS) entry which is preliminary data.</text>
</comment>
<feature type="region of interest" description="Disordered" evidence="1">
    <location>
        <begin position="78"/>
        <end position="97"/>
    </location>
</feature>
<gene>
    <name evidence="2" type="ORF">GE061_003069</name>
</gene>
<evidence type="ECO:0000313" key="3">
    <source>
        <dbReference type="Proteomes" id="UP000466442"/>
    </source>
</evidence>
<dbReference type="EMBL" id="WIXP02000011">
    <property type="protein sequence ID" value="KAF6202669.1"/>
    <property type="molecule type" value="Genomic_DNA"/>
</dbReference>
<dbReference type="AlphaFoldDB" id="A0A8S9X2H1"/>
<sequence length="97" mass="10825">MFPRRTKLSFSPFLKHCQILKSPPTPSDVPEKDQIVISSFPEALPDTQAATYSKSDVPEKDQISIFSFPEALPDTQAATYSKSDVPEKDQDCHLLLS</sequence>
<reference evidence="2" key="1">
    <citation type="journal article" date="2021" name="Mol. Ecol. Resour.">
        <title>Apolygus lucorum genome provides insights into omnivorousness and mesophyll feeding.</title>
        <authorList>
            <person name="Liu Y."/>
            <person name="Liu H."/>
            <person name="Wang H."/>
            <person name="Huang T."/>
            <person name="Liu B."/>
            <person name="Yang B."/>
            <person name="Yin L."/>
            <person name="Li B."/>
            <person name="Zhang Y."/>
            <person name="Zhang S."/>
            <person name="Jiang F."/>
            <person name="Zhang X."/>
            <person name="Ren Y."/>
            <person name="Wang B."/>
            <person name="Wang S."/>
            <person name="Lu Y."/>
            <person name="Wu K."/>
            <person name="Fan W."/>
            <person name="Wang G."/>
        </authorList>
    </citation>
    <scope>NUCLEOTIDE SEQUENCE</scope>
    <source>
        <strain evidence="2">12Hb</strain>
    </source>
</reference>
<name>A0A8S9X2H1_APOLU</name>
<dbReference type="Proteomes" id="UP000466442">
    <property type="component" value="Unassembled WGS sequence"/>
</dbReference>
<accession>A0A8S9X2H1</accession>
<keyword evidence="3" id="KW-1185">Reference proteome</keyword>
<feature type="compositionally biased region" description="Basic and acidic residues" evidence="1">
    <location>
        <begin position="84"/>
        <end position="97"/>
    </location>
</feature>
<proteinExistence type="predicted"/>
<evidence type="ECO:0000256" key="1">
    <source>
        <dbReference type="SAM" id="MobiDB-lite"/>
    </source>
</evidence>
<evidence type="ECO:0000313" key="2">
    <source>
        <dbReference type="EMBL" id="KAF6202669.1"/>
    </source>
</evidence>